<dbReference type="PANTHER" id="PTHR22642">
    <property type="entry name" value="IMIDAZOLONEPROPIONASE"/>
    <property type="match status" value="1"/>
</dbReference>
<dbReference type="Proteomes" id="UP000582231">
    <property type="component" value="Unassembled WGS sequence"/>
</dbReference>
<dbReference type="RefSeq" id="WP_179729338.1">
    <property type="nucleotide sequence ID" value="NZ_BAABEF010000001.1"/>
</dbReference>
<evidence type="ECO:0000313" key="2">
    <source>
        <dbReference type="EMBL" id="NYD33263.1"/>
    </source>
</evidence>
<feature type="domain" description="Amidohydrolase 3" evidence="1">
    <location>
        <begin position="48"/>
        <end position="522"/>
    </location>
</feature>
<keyword evidence="3" id="KW-1185">Reference proteome</keyword>
<dbReference type="Gene3D" id="3.20.20.140">
    <property type="entry name" value="Metal-dependent hydrolases"/>
    <property type="match status" value="1"/>
</dbReference>
<dbReference type="InterPro" id="IPR011059">
    <property type="entry name" value="Metal-dep_hydrolase_composite"/>
</dbReference>
<dbReference type="SUPFAM" id="SSF51338">
    <property type="entry name" value="Composite domain of metallo-dependent hydrolases"/>
    <property type="match status" value="1"/>
</dbReference>
<dbReference type="EMBL" id="JACCBF010000001">
    <property type="protein sequence ID" value="NYD33263.1"/>
    <property type="molecule type" value="Genomic_DNA"/>
</dbReference>
<evidence type="ECO:0000259" key="1">
    <source>
        <dbReference type="Pfam" id="PF07969"/>
    </source>
</evidence>
<evidence type="ECO:0000313" key="3">
    <source>
        <dbReference type="Proteomes" id="UP000582231"/>
    </source>
</evidence>
<dbReference type="InterPro" id="IPR013108">
    <property type="entry name" value="Amidohydro_3"/>
</dbReference>
<dbReference type="AlphaFoldDB" id="A0A852RE18"/>
<dbReference type="GO" id="GO:0016810">
    <property type="term" value="F:hydrolase activity, acting on carbon-nitrogen (but not peptide) bonds"/>
    <property type="evidence" value="ECO:0007669"/>
    <property type="project" value="InterPro"/>
</dbReference>
<gene>
    <name evidence="2" type="ORF">BJ958_004809</name>
</gene>
<protein>
    <recommendedName>
        <fullName evidence="1">Amidohydrolase 3 domain-containing protein</fullName>
    </recommendedName>
</protein>
<reference evidence="2 3" key="1">
    <citation type="submission" date="2020-07" db="EMBL/GenBank/DDBJ databases">
        <title>Sequencing the genomes of 1000 actinobacteria strains.</title>
        <authorList>
            <person name="Klenk H.-P."/>
        </authorList>
    </citation>
    <scope>NUCLEOTIDE SEQUENCE [LARGE SCALE GENOMIC DNA]</scope>
    <source>
        <strain evidence="2 3">DSM 19082</strain>
    </source>
</reference>
<organism evidence="2 3">
    <name type="scientific">Nocardioides kongjuensis</name>
    <dbReference type="NCBI Taxonomy" id="349522"/>
    <lineage>
        <taxon>Bacteria</taxon>
        <taxon>Bacillati</taxon>
        <taxon>Actinomycetota</taxon>
        <taxon>Actinomycetes</taxon>
        <taxon>Propionibacteriales</taxon>
        <taxon>Nocardioidaceae</taxon>
        <taxon>Nocardioides</taxon>
    </lineage>
</organism>
<comment type="caution">
    <text evidence="2">The sequence shown here is derived from an EMBL/GenBank/DDBJ whole genome shotgun (WGS) entry which is preliminary data.</text>
</comment>
<dbReference type="InterPro" id="IPR032466">
    <property type="entry name" value="Metal_Hydrolase"/>
</dbReference>
<dbReference type="SUPFAM" id="SSF51556">
    <property type="entry name" value="Metallo-dependent hydrolases"/>
    <property type="match status" value="1"/>
</dbReference>
<name>A0A852RE18_9ACTN</name>
<sequence>MSADLLLVGTTVRTLDPARPTAHAVAVRDDRIIGLDDDALALRGTGTEVIDLGGAVTTPGLVDGHAHPLLGATSFVGLDLSSCRDLTDLRAVLAGAEPGVDGWVTGFGLDHNVFGGAPITNAVLDEVLPRLPVLVVLYDGHSALASSEALRRAGVSGPRRFEQRAEIVCDDAGRPTGLLLEHAAMGVVRDVVPPMPVAELRERLHAVLDGMAATGLTGATMMDAEGDALAALASAEEHGDLAVRLRVMPWCMPEDDLAAIDALQGRRGRRWAVGGVKFFIDGTVEGGTAWLEHADCHGQGVEAFWRDPAAYTRAVRHFAAARVQTATHAIGDAGVRHVVDSFAGVGTGGVRHRVEHLETLPLDDVRRLVDTGLVASMQPSHTGYTRADLTDEWATRLGADRAARAWVCRDVRDAGGVLVLGSDWPIAGYDAREVLGYARLRRRPGSTDAPVLPAQALTGAMALEGMTSHAAIADGASAEAGRVAVGCRADLTVFTVDPVDAPADEVAEAPIGLTVSGGRVTHRGEVTCPV</sequence>
<dbReference type="CDD" id="cd01300">
    <property type="entry name" value="YtcJ_like"/>
    <property type="match status" value="1"/>
</dbReference>
<accession>A0A852RE18</accession>
<dbReference type="Gene3D" id="2.30.40.10">
    <property type="entry name" value="Urease, subunit C, domain 1"/>
    <property type="match status" value="1"/>
</dbReference>
<dbReference type="PANTHER" id="PTHR22642:SF2">
    <property type="entry name" value="PROTEIN LONG AFTER FAR-RED 3"/>
    <property type="match status" value="1"/>
</dbReference>
<dbReference type="Gene3D" id="3.10.310.70">
    <property type="match status" value="1"/>
</dbReference>
<dbReference type="InterPro" id="IPR033932">
    <property type="entry name" value="YtcJ-like"/>
</dbReference>
<proteinExistence type="predicted"/>
<dbReference type="Pfam" id="PF07969">
    <property type="entry name" value="Amidohydro_3"/>
    <property type="match status" value="1"/>
</dbReference>